<evidence type="ECO:0000313" key="2">
    <source>
        <dbReference type="Proteomes" id="UP001054945"/>
    </source>
</evidence>
<organism evidence="1 2">
    <name type="scientific">Caerostris extrusa</name>
    <name type="common">Bark spider</name>
    <name type="synonym">Caerostris bankana</name>
    <dbReference type="NCBI Taxonomy" id="172846"/>
    <lineage>
        <taxon>Eukaryota</taxon>
        <taxon>Metazoa</taxon>
        <taxon>Ecdysozoa</taxon>
        <taxon>Arthropoda</taxon>
        <taxon>Chelicerata</taxon>
        <taxon>Arachnida</taxon>
        <taxon>Araneae</taxon>
        <taxon>Araneomorphae</taxon>
        <taxon>Entelegynae</taxon>
        <taxon>Araneoidea</taxon>
        <taxon>Araneidae</taxon>
        <taxon>Caerostris</taxon>
    </lineage>
</organism>
<comment type="caution">
    <text evidence="1">The sequence shown here is derived from an EMBL/GenBank/DDBJ whole genome shotgun (WGS) entry which is preliminary data.</text>
</comment>
<protein>
    <submittedName>
        <fullName evidence="1">Protein phosphatase 1 regulatory subunit 37</fullName>
    </submittedName>
</protein>
<proteinExistence type="predicted"/>
<name>A0AAV4XDR8_CAEEX</name>
<dbReference type="Proteomes" id="UP001054945">
    <property type="component" value="Unassembled WGS sequence"/>
</dbReference>
<dbReference type="Gene3D" id="3.80.10.10">
    <property type="entry name" value="Ribonuclease Inhibitor"/>
    <property type="match status" value="1"/>
</dbReference>
<dbReference type="SUPFAM" id="SSF52047">
    <property type="entry name" value="RNI-like"/>
    <property type="match status" value="1"/>
</dbReference>
<keyword evidence="2" id="KW-1185">Reference proteome</keyword>
<reference evidence="1 2" key="1">
    <citation type="submission" date="2021-06" db="EMBL/GenBank/DDBJ databases">
        <title>Caerostris extrusa draft genome.</title>
        <authorList>
            <person name="Kono N."/>
            <person name="Arakawa K."/>
        </authorList>
    </citation>
    <scope>NUCLEOTIDE SEQUENCE [LARGE SCALE GENOMIC DNA]</scope>
</reference>
<dbReference type="EMBL" id="BPLR01017588">
    <property type="protein sequence ID" value="GIY92818.1"/>
    <property type="molecule type" value="Genomic_DNA"/>
</dbReference>
<accession>A0AAV4XDR8</accession>
<dbReference type="InterPro" id="IPR032675">
    <property type="entry name" value="LRR_dom_sf"/>
</dbReference>
<gene>
    <name evidence="1" type="primary">Ppp1r37</name>
    <name evidence="1" type="ORF">CEXT_455421</name>
</gene>
<sequence>MSVSELEIDIDCDLSNKFERSASAPSSPNERSTVLRDIGNVGGLAKTRRVTFPDDETIVTGYFEAPDPWGEEQHAGNKVSNLYKRVLQQLQTVQMTADLDFELNLKGENLDAHHCEALEEIFKRLQFRSLLLENSNLDDETPCLQYLDASKTSQNEQSLLILGRAFRTGSYLTALHLENCGIFGRSLVILDLGICHLIDGLCQQAANCGECLKP</sequence>
<dbReference type="AlphaFoldDB" id="A0AAV4XDR8"/>
<evidence type="ECO:0000313" key="1">
    <source>
        <dbReference type="EMBL" id="GIY92818.1"/>
    </source>
</evidence>